<name>A0A7C9A089_OPUST</name>
<reference evidence="1" key="2">
    <citation type="submission" date="2020-07" db="EMBL/GenBank/DDBJ databases">
        <authorList>
            <person name="Vera ALvarez R."/>
            <person name="Arias-Moreno D.M."/>
            <person name="Jimenez-Jacinto V."/>
            <person name="Jimenez-Bremont J.F."/>
            <person name="Swaminathan K."/>
            <person name="Moose S.P."/>
            <person name="Guerrero-Gonzalez M.L."/>
            <person name="Marino-Ramirez L."/>
            <person name="Landsman D."/>
            <person name="Rodriguez-Kessler M."/>
            <person name="Delgado-Sanchez P."/>
        </authorList>
    </citation>
    <scope>NUCLEOTIDE SEQUENCE</scope>
    <source>
        <tissue evidence="1">Cladode</tissue>
    </source>
</reference>
<reference evidence="1" key="1">
    <citation type="journal article" date="2013" name="J. Plant Res.">
        <title>Effect of fungi and light on seed germination of three Opuntia species from semiarid lands of central Mexico.</title>
        <authorList>
            <person name="Delgado-Sanchez P."/>
            <person name="Jimenez-Bremont J.F."/>
            <person name="Guerrero-Gonzalez Mde L."/>
            <person name="Flores J."/>
        </authorList>
    </citation>
    <scope>NUCLEOTIDE SEQUENCE</scope>
    <source>
        <tissue evidence="1">Cladode</tissue>
    </source>
</reference>
<organism evidence="1">
    <name type="scientific">Opuntia streptacantha</name>
    <name type="common">Prickly pear cactus</name>
    <name type="synonym">Opuntia cardona</name>
    <dbReference type="NCBI Taxonomy" id="393608"/>
    <lineage>
        <taxon>Eukaryota</taxon>
        <taxon>Viridiplantae</taxon>
        <taxon>Streptophyta</taxon>
        <taxon>Embryophyta</taxon>
        <taxon>Tracheophyta</taxon>
        <taxon>Spermatophyta</taxon>
        <taxon>Magnoliopsida</taxon>
        <taxon>eudicotyledons</taxon>
        <taxon>Gunneridae</taxon>
        <taxon>Pentapetalae</taxon>
        <taxon>Caryophyllales</taxon>
        <taxon>Cactineae</taxon>
        <taxon>Cactaceae</taxon>
        <taxon>Opuntioideae</taxon>
        <taxon>Opuntia</taxon>
    </lineage>
</organism>
<dbReference type="AlphaFoldDB" id="A0A7C9A089"/>
<evidence type="ECO:0000313" key="1">
    <source>
        <dbReference type="EMBL" id="MBA4654691.1"/>
    </source>
</evidence>
<sequence>MNLLSNFKRCHLLHVGHGTAKKFASKAKGDPHVPILLQTMNDSNAISGDIFPSIFRRGNRGFNPNPISYLEIIYFFHVSGISLPWNWPVGNVDNQKAITLYVTYSSHTMMSLTTPSISRLCDRALNTDPVTNLERLNMLNLLWLTMPWIR</sequence>
<dbReference type="EMBL" id="GISG01184424">
    <property type="protein sequence ID" value="MBA4654692.1"/>
    <property type="molecule type" value="Transcribed_RNA"/>
</dbReference>
<protein>
    <submittedName>
        <fullName evidence="1">Uncharacterized protein</fullName>
    </submittedName>
</protein>
<accession>A0A7C9A089</accession>
<proteinExistence type="predicted"/>
<dbReference type="EMBL" id="GISG01184420">
    <property type="protein sequence ID" value="MBA4654691.1"/>
    <property type="molecule type" value="Transcribed_RNA"/>
</dbReference>